<organism evidence="16 17">
    <name type="scientific">Prunus armeniaca</name>
    <name type="common">Apricot</name>
    <name type="synonym">Armeniaca vulgaris</name>
    <dbReference type="NCBI Taxonomy" id="36596"/>
    <lineage>
        <taxon>Eukaryota</taxon>
        <taxon>Viridiplantae</taxon>
        <taxon>Streptophyta</taxon>
        <taxon>Embryophyta</taxon>
        <taxon>Tracheophyta</taxon>
        <taxon>Spermatophyta</taxon>
        <taxon>Magnoliopsida</taxon>
        <taxon>eudicotyledons</taxon>
        <taxon>Gunneridae</taxon>
        <taxon>Pentapetalae</taxon>
        <taxon>rosids</taxon>
        <taxon>fabids</taxon>
        <taxon>Rosales</taxon>
        <taxon>Rosaceae</taxon>
        <taxon>Amygdaloideae</taxon>
        <taxon>Amygdaleae</taxon>
        <taxon>Prunus</taxon>
    </lineage>
</organism>
<keyword evidence="10 14" id="KW-0472">Membrane</keyword>
<gene>
    <name evidence="16" type="ORF">ORAREDHAP_LOCUS35824</name>
</gene>
<dbReference type="SUPFAM" id="SSF56112">
    <property type="entry name" value="Protein kinase-like (PK-like)"/>
    <property type="match status" value="1"/>
</dbReference>
<evidence type="ECO:0000256" key="14">
    <source>
        <dbReference type="SAM" id="Phobius"/>
    </source>
</evidence>
<feature type="binding site" evidence="13">
    <location>
        <position position="470"/>
    </location>
    <ligand>
        <name>ATP</name>
        <dbReference type="ChEBI" id="CHEBI:30616"/>
    </ligand>
</feature>
<comment type="catalytic activity">
    <reaction evidence="12">
        <text>L-seryl-[protein] + ATP = O-phospho-L-seryl-[protein] + ADP + H(+)</text>
        <dbReference type="Rhea" id="RHEA:17989"/>
        <dbReference type="Rhea" id="RHEA-COMP:9863"/>
        <dbReference type="Rhea" id="RHEA-COMP:11604"/>
        <dbReference type="ChEBI" id="CHEBI:15378"/>
        <dbReference type="ChEBI" id="CHEBI:29999"/>
        <dbReference type="ChEBI" id="CHEBI:30616"/>
        <dbReference type="ChEBI" id="CHEBI:83421"/>
        <dbReference type="ChEBI" id="CHEBI:456216"/>
        <dbReference type="EC" id="2.7.11.1"/>
    </reaction>
</comment>
<dbReference type="InterPro" id="IPR000719">
    <property type="entry name" value="Prot_kinase_dom"/>
</dbReference>
<feature type="transmembrane region" description="Helical" evidence="14">
    <location>
        <begin position="336"/>
        <end position="357"/>
    </location>
</feature>
<dbReference type="FunFam" id="3.30.200.20:FF:000415">
    <property type="entry name" value="receptor-like serine/threonine-protein kinase NCRK"/>
    <property type="match status" value="1"/>
</dbReference>
<evidence type="ECO:0000256" key="10">
    <source>
        <dbReference type="ARBA" id="ARBA00023136"/>
    </source>
</evidence>
<protein>
    <recommendedName>
        <fullName evidence="2">non-specific serine/threonine protein kinase</fullName>
        <ecNumber evidence="2">2.7.11.1</ecNumber>
    </recommendedName>
</protein>
<dbReference type="Proteomes" id="UP000507245">
    <property type="component" value="Unassembled WGS sequence"/>
</dbReference>
<evidence type="ECO:0000259" key="15">
    <source>
        <dbReference type="PROSITE" id="PS50011"/>
    </source>
</evidence>
<evidence type="ECO:0000313" key="17">
    <source>
        <dbReference type="Proteomes" id="UP000507245"/>
    </source>
</evidence>
<evidence type="ECO:0000256" key="5">
    <source>
        <dbReference type="ARBA" id="ARBA00022553"/>
    </source>
</evidence>
<feature type="domain" description="Protein kinase" evidence="15">
    <location>
        <begin position="442"/>
        <end position="725"/>
    </location>
</feature>
<keyword evidence="3" id="KW-1003">Cell membrane</keyword>
<proteinExistence type="predicted"/>
<comment type="catalytic activity">
    <reaction evidence="11">
        <text>L-threonyl-[protein] + ATP = O-phospho-L-threonyl-[protein] + ADP + H(+)</text>
        <dbReference type="Rhea" id="RHEA:46608"/>
        <dbReference type="Rhea" id="RHEA-COMP:11060"/>
        <dbReference type="Rhea" id="RHEA-COMP:11605"/>
        <dbReference type="ChEBI" id="CHEBI:15378"/>
        <dbReference type="ChEBI" id="CHEBI:30013"/>
        <dbReference type="ChEBI" id="CHEBI:30616"/>
        <dbReference type="ChEBI" id="CHEBI:61977"/>
        <dbReference type="ChEBI" id="CHEBI:456216"/>
        <dbReference type="EC" id="2.7.11.1"/>
    </reaction>
</comment>
<keyword evidence="9 13" id="KW-0067">ATP-binding</keyword>
<dbReference type="Gene3D" id="1.10.510.10">
    <property type="entry name" value="Transferase(Phosphotransferase) domain 1"/>
    <property type="match status" value="1"/>
</dbReference>
<evidence type="ECO:0000256" key="3">
    <source>
        <dbReference type="ARBA" id="ARBA00022475"/>
    </source>
</evidence>
<keyword evidence="4" id="KW-0723">Serine/threonine-protein kinase</keyword>
<dbReference type="InterPro" id="IPR017441">
    <property type="entry name" value="Protein_kinase_ATP_BS"/>
</dbReference>
<dbReference type="GO" id="GO:0004674">
    <property type="term" value="F:protein serine/threonine kinase activity"/>
    <property type="evidence" value="ECO:0007669"/>
    <property type="project" value="UniProtKB-KW"/>
</dbReference>
<dbReference type="GO" id="GO:0005524">
    <property type="term" value="F:ATP binding"/>
    <property type="evidence" value="ECO:0007669"/>
    <property type="project" value="UniProtKB-UniRule"/>
</dbReference>
<evidence type="ECO:0000256" key="4">
    <source>
        <dbReference type="ARBA" id="ARBA00022527"/>
    </source>
</evidence>
<evidence type="ECO:0000256" key="2">
    <source>
        <dbReference type="ARBA" id="ARBA00012513"/>
    </source>
</evidence>
<dbReference type="SMART" id="SM00220">
    <property type="entry name" value="S_TKc"/>
    <property type="match status" value="1"/>
</dbReference>
<keyword evidence="14" id="KW-0812">Transmembrane</keyword>
<dbReference type="PANTHER" id="PTHR47989">
    <property type="entry name" value="OS01G0750732 PROTEIN"/>
    <property type="match status" value="1"/>
</dbReference>
<name>A0A6J5XPU5_PRUAR</name>
<dbReference type="PROSITE" id="PS50011">
    <property type="entry name" value="PROTEIN_KINASE_DOM"/>
    <property type="match status" value="1"/>
</dbReference>
<keyword evidence="17" id="KW-1185">Reference proteome</keyword>
<keyword evidence="7 13" id="KW-0547">Nucleotide-binding</keyword>
<evidence type="ECO:0000256" key="7">
    <source>
        <dbReference type="ARBA" id="ARBA00022741"/>
    </source>
</evidence>
<evidence type="ECO:0000256" key="9">
    <source>
        <dbReference type="ARBA" id="ARBA00022840"/>
    </source>
</evidence>
<dbReference type="PROSITE" id="PS00107">
    <property type="entry name" value="PROTEIN_KINASE_ATP"/>
    <property type="match status" value="1"/>
</dbReference>
<dbReference type="EC" id="2.7.11.1" evidence="2"/>
<keyword evidence="5" id="KW-0597">Phosphoprotein</keyword>
<evidence type="ECO:0000256" key="13">
    <source>
        <dbReference type="PROSITE-ProRule" id="PRU10141"/>
    </source>
</evidence>
<dbReference type="EMBL" id="CAEKKB010000006">
    <property type="protein sequence ID" value="CAB4313044.1"/>
    <property type="molecule type" value="Genomic_DNA"/>
</dbReference>
<dbReference type="InterPro" id="IPR008271">
    <property type="entry name" value="Ser/Thr_kinase_AS"/>
</dbReference>
<dbReference type="AlphaFoldDB" id="A0A6J5XPU5"/>
<evidence type="ECO:0000256" key="8">
    <source>
        <dbReference type="ARBA" id="ARBA00022777"/>
    </source>
</evidence>
<keyword evidence="14" id="KW-1133">Transmembrane helix</keyword>
<evidence type="ECO:0000256" key="6">
    <source>
        <dbReference type="ARBA" id="ARBA00022679"/>
    </source>
</evidence>
<evidence type="ECO:0000256" key="12">
    <source>
        <dbReference type="ARBA" id="ARBA00048679"/>
    </source>
</evidence>
<comment type="subcellular location">
    <subcellularLocation>
        <location evidence="1">Cell membrane</location>
    </subcellularLocation>
</comment>
<dbReference type="Pfam" id="PF00069">
    <property type="entry name" value="Pkinase"/>
    <property type="match status" value="1"/>
</dbReference>
<dbReference type="PROSITE" id="PS00108">
    <property type="entry name" value="PROTEIN_KINASE_ST"/>
    <property type="match status" value="1"/>
</dbReference>
<evidence type="ECO:0000313" key="16">
    <source>
        <dbReference type="EMBL" id="CAB4313044.1"/>
    </source>
</evidence>
<accession>A0A6J5XPU5</accession>
<dbReference type="OrthoDB" id="1890790at2759"/>
<evidence type="ECO:0000256" key="11">
    <source>
        <dbReference type="ARBA" id="ARBA00047899"/>
    </source>
</evidence>
<keyword evidence="8" id="KW-0418">Kinase</keyword>
<feature type="transmembrane region" description="Helical" evidence="14">
    <location>
        <begin position="91"/>
        <end position="114"/>
    </location>
</feature>
<dbReference type="InterPro" id="IPR011009">
    <property type="entry name" value="Kinase-like_dom_sf"/>
</dbReference>
<keyword evidence="6" id="KW-0808">Transferase</keyword>
<dbReference type="PANTHER" id="PTHR47989:SF23">
    <property type="entry name" value="RECEPTOR-LIKE SERINE_THREONINE-PROTEIN KINASE NCRK ISOFORM X1"/>
    <property type="match status" value="1"/>
</dbReference>
<dbReference type="FunFam" id="1.10.510.10:FF:000395">
    <property type="entry name" value="receptor-like serine/threonine-protein kinase NCRK"/>
    <property type="match status" value="1"/>
</dbReference>
<dbReference type="GO" id="GO:0005886">
    <property type="term" value="C:plasma membrane"/>
    <property type="evidence" value="ECO:0007669"/>
    <property type="project" value="UniProtKB-SubCell"/>
</dbReference>
<dbReference type="Gene3D" id="3.30.200.20">
    <property type="entry name" value="Phosphorylase Kinase, domain 1"/>
    <property type="match status" value="1"/>
</dbReference>
<evidence type="ECO:0000256" key="1">
    <source>
        <dbReference type="ARBA" id="ARBA00004236"/>
    </source>
</evidence>
<sequence>MPKLKKPSPTAEETSQSHSLSEAIFVDKFYSFKYGSGRLILACGGRGNRCLLDTIVVKAIIMVKMPYASVGDQNFTKVLVFGKKNLVGEAALLYFSTVVYVILSPIHGVLLSLAHYDPILGPPPTADRYVGPNVTSEVWSLYGPNNTIRVALREVDDGLVLSHFPYFSIVFSRTPLTQGQAHSLRSAVFLYLIRLGKAIRNRRVNEVPSGSCPCLHHKLDLDSAKPLWLLESLFGLFPCLGNYEVSSTSNATDWTCRCSLSYQGNQSYTLEPYCSASCNCSQDAGSSTRWTCICAADQLPKVAADSHDTNCFTACNCTYGSLNAAKSSKNHIPSKVVVIILLVCVILTTLAFLASVACYFCRRNKCPIQPPLFSSDKETSCNSATNLISHKSSSVFETRINMDSPINKGCFTSCLFKSKIRATPGAIIQFSYFELESATDKFSNSNLIGLGGSSYVYRGQLKGGRIVAVKRLKAQQGPDSDSVFITEIEMLSRLHHYHVVPLLGYCFETHGKNAERLLVFEYMNNGNLRDCLDGDVGKNMDWGTRVAIAIGAARGLEYLHEAAAPRILHRDVKSTNILLDENWQAKITDLGMAKRLKADGLPSASSSPARMQGTFGYFAPEYAIVGRASLKSDVFSFGVVLLELITGRKPIHKSSSKGEESLVIWATPRLLDSRRVITELADPDLAGNFPEEEMQIMAFLAKECLLLDPDARPNMSEVVQILSTIVPERSKRRNFPVNLFQHMGTDGHKDAEELRRARSSKGSVRCSLPLDIDRNLCAERRTDTVSDNYMERLILLTSNARSWRASDDETVDLTEPRFESFCLANAKPV</sequence>
<reference evidence="17" key="1">
    <citation type="journal article" date="2020" name="Genome Biol.">
        <title>Gamete binning: chromosome-level and haplotype-resolved genome assembly enabled by high-throughput single-cell sequencing of gamete genomes.</title>
        <authorList>
            <person name="Campoy J.A."/>
            <person name="Sun H."/>
            <person name="Goel M."/>
            <person name="Jiao W.-B."/>
            <person name="Folz-Donahue K."/>
            <person name="Wang N."/>
            <person name="Rubio M."/>
            <person name="Liu C."/>
            <person name="Kukat C."/>
            <person name="Ruiz D."/>
            <person name="Huettel B."/>
            <person name="Schneeberger K."/>
        </authorList>
    </citation>
    <scope>NUCLEOTIDE SEQUENCE [LARGE SCALE GENOMIC DNA]</scope>
    <source>
        <strain evidence="17">cv. Rojo Pasion</strain>
    </source>
</reference>
<dbReference type="CDD" id="cd14066">
    <property type="entry name" value="STKc_IRAK"/>
    <property type="match status" value="1"/>
</dbReference>